<dbReference type="Proteomes" id="UP000320244">
    <property type="component" value="Unassembled WGS sequence"/>
</dbReference>
<keyword evidence="2" id="KW-1185">Reference proteome</keyword>
<proteinExistence type="predicted"/>
<dbReference type="Gene3D" id="3.40.50.2000">
    <property type="entry name" value="Glycogen Phosphorylase B"/>
    <property type="match status" value="1"/>
</dbReference>
<reference evidence="1 2" key="2">
    <citation type="submission" date="2019-08" db="EMBL/GenBank/DDBJ databases">
        <title>Jejuicoccus antrihumi gen. nov., sp. nov., a new member of the family Dermacoccaceae isolated from a cave.</title>
        <authorList>
            <person name="Schumann P."/>
            <person name="Kim I.S."/>
        </authorList>
    </citation>
    <scope>NUCLEOTIDE SEQUENCE [LARGE SCALE GENOMIC DNA]</scope>
    <source>
        <strain evidence="1 2">C5-26</strain>
    </source>
</reference>
<dbReference type="PANTHER" id="PTHR21015:SF22">
    <property type="entry name" value="GLYCOSYLTRANSFERASE"/>
    <property type="match status" value="1"/>
</dbReference>
<dbReference type="AlphaFoldDB" id="A0A563DYM5"/>
<keyword evidence="1" id="KW-0946">Virion</keyword>
<accession>A0A563DYM5</accession>
<dbReference type="OrthoDB" id="9805604at2"/>
<reference evidence="1 2" key="1">
    <citation type="submission" date="2019-05" db="EMBL/GenBank/DDBJ databases">
        <authorList>
            <person name="Lee S.D."/>
        </authorList>
    </citation>
    <scope>NUCLEOTIDE SEQUENCE [LARGE SCALE GENOMIC DNA]</scope>
    <source>
        <strain evidence="1 2">C5-26</strain>
    </source>
</reference>
<keyword evidence="1" id="KW-0167">Capsid protein</keyword>
<comment type="caution">
    <text evidence="1">The sequence shown here is derived from an EMBL/GenBank/DDBJ whole genome shotgun (WGS) entry which is preliminary data.</text>
</comment>
<evidence type="ECO:0000313" key="1">
    <source>
        <dbReference type="EMBL" id="TWP35072.1"/>
    </source>
</evidence>
<dbReference type="RefSeq" id="WP_146317884.1">
    <property type="nucleotide sequence ID" value="NZ_VCQV01000022.1"/>
</dbReference>
<dbReference type="EMBL" id="VCQV01000022">
    <property type="protein sequence ID" value="TWP35072.1"/>
    <property type="molecule type" value="Genomic_DNA"/>
</dbReference>
<protein>
    <submittedName>
        <fullName evidence="1">Spore coat protein</fullName>
    </submittedName>
</protein>
<organism evidence="1 2">
    <name type="scientific">Leekyejoonella antrihumi</name>
    <dbReference type="NCBI Taxonomy" id="1660198"/>
    <lineage>
        <taxon>Bacteria</taxon>
        <taxon>Bacillati</taxon>
        <taxon>Actinomycetota</taxon>
        <taxon>Actinomycetes</taxon>
        <taxon>Micrococcales</taxon>
        <taxon>Dermacoccaceae</taxon>
        <taxon>Leekyejoonella</taxon>
    </lineage>
</organism>
<sequence length="348" mass="36767">MPQLRRVALRCDASPTLGVGHVVRCLALAEELQARGIEVLLLGDLGGVEWVEQLYAERGIRQVAAPERAHELADLAVQLTVDAVVLDGYGLPPQCGVQLRARKITVLAIVDYQFGAGQSADLYVDQNLGAEPAAGQDPGGFLAGLDYALFRDSVLQHRRGLPLTTRSPPRVLAVFGGTDPFGASPTIVPLLLATGAPVHLIAVAARAELGEALRSLPTESGQQVEVVPPARNLPAIAVGCDLVISAAGSSIWEMLCLGVPCAVVCVVDNQRDGYRRIVASALAAPIGLLAELREQPRARHIAIDRLRVLLSDAPLRAQLARSGQLAVDGQGRARVVDALAARHRALNS</sequence>
<dbReference type="SUPFAM" id="SSF53756">
    <property type="entry name" value="UDP-Glycosyltransferase/glycogen phosphorylase"/>
    <property type="match status" value="1"/>
</dbReference>
<evidence type="ECO:0000313" key="2">
    <source>
        <dbReference type="Proteomes" id="UP000320244"/>
    </source>
</evidence>
<dbReference type="Gene3D" id="3.40.50.11190">
    <property type="match status" value="1"/>
</dbReference>
<dbReference type="GO" id="GO:0016757">
    <property type="term" value="F:glycosyltransferase activity"/>
    <property type="evidence" value="ECO:0007669"/>
    <property type="project" value="TreeGrafter"/>
</dbReference>
<name>A0A563DYM5_9MICO</name>
<gene>
    <name evidence="1" type="ORF">FGL98_15045</name>
</gene>
<dbReference type="PANTHER" id="PTHR21015">
    <property type="entry name" value="UDP-N-ACETYLGLUCOSAMINE--N-ACETYLMURAMYL-(PENTAPEPTIDE) PYROPHOSPHORYL-UNDECAPRENOL N-ACETYLGLUCOSAMINE TRANSFERASE 1"/>
    <property type="match status" value="1"/>
</dbReference>